<dbReference type="Gene3D" id="1.10.10.10">
    <property type="entry name" value="Winged helix-like DNA-binding domain superfamily/Winged helix DNA-binding domain"/>
    <property type="match status" value="1"/>
</dbReference>
<evidence type="ECO:0000259" key="4">
    <source>
        <dbReference type="PROSITE" id="PS50987"/>
    </source>
</evidence>
<reference evidence="5 6" key="1">
    <citation type="submission" date="2020-03" db="EMBL/GenBank/DDBJ databases">
        <title>Rubrivivax benzoatilyticus JA2 (sequenced after 10 years sub-culturing).</title>
        <authorList>
            <person name="Gupta D."/>
            <person name="Chintalapati S."/>
            <person name="Chintalapati V.R."/>
        </authorList>
    </citation>
    <scope>NUCLEOTIDE SEQUENCE [LARGE SCALE GENOMIC DNA]</scope>
    <source>
        <strain evidence="5 6">JA2-Mal</strain>
    </source>
</reference>
<evidence type="ECO:0000256" key="3">
    <source>
        <dbReference type="ARBA" id="ARBA00023163"/>
    </source>
</evidence>
<keyword evidence="3" id="KW-0804">Transcription</keyword>
<dbReference type="SUPFAM" id="SSF46785">
    <property type="entry name" value="Winged helix' DNA-binding domain"/>
    <property type="match status" value="1"/>
</dbReference>
<organism evidence="5 6">
    <name type="scientific">Rubrivivax benzoatilyticus</name>
    <dbReference type="NCBI Taxonomy" id="316997"/>
    <lineage>
        <taxon>Bacteria</taxon>
        <taxon>Pseudomonadati</taxon>
        <taxon>Pseudomonadota</taxon>
        <taxon>Betaproteobacteria</taxon>
        <taxon>Burkholderiales</taxon>
        <taxon>Sphaerotilaceae</taxon>
        <taxon>Rubrivivax</taxon>
    </lineage>
</organism>
<dbReference type="Pfam" id="PF12840">
    <property type="entry name" value="HTH_20"/>
    <property type="match status" value="1"/>
</dbReference>
<name>A0ABX0I3N6_9BURK</name>
<dbReference type="InterPro" id="IPR036390">
    <property type="entry name" value="WH_DNA-bd_sf"/>
</dbReference>
<dbReference type="PROSITE" id="PS50987">
    <property type="entry name" value="HTH_ARSR_2"/>
    <property type="match status" value="1"/>
</dbReference>
<evidence type="ECO:0000313" key="6">
    <source>
        <dbReference type="Proteomes" id="UP000802098"/>
    </source>
</evidence>
<proteinExistence type="predicted"/>
<dbReference type="PANTHER" id="PTHR43132">
    <property type="entry name" value="ARSENICAL RESISTANCE OPERON REPRESSOR ARSR-RELATED"/>
    <property type="match status" value="1"/>
</dbReference>
<accession>A0ABX0I3N6</accession>
<dbReference type="SMART" id="SM00418">
    <property type="entry name" value="HTH_ARSR"/>
    <property type="match status" value="1"/>
</dbReference>
<protein>
    <submittedName>
        <fullName evidence="5">Helix-turn-helix transcriptional regulator</fullName>
    </submittedName>
</protein>
<dbReference type="InterPro" id="IPR011991">
    <property type="entry name" value="ArsR-like_HTH"/>
</dbReference>
<feature type="domain" description="HTH arsR-type" evidence="4">
    <location>
        <begin position="1"/>
        <end position="95"/>
    </location>
</feature>
<dbReference type="InterPro" id="IPR051011">
    <property type="entry name" value="Metal_resp_trans_reg"/>
</dbReference>
<dbReference type="NCBIfam" id="NF033788">
    <property type="entry name" value="HTH_metalloreg"/>
    <property type="match status" value="1"/>
</dbReference>
<dbReference type="CDD" id="cd00090">
    <property type="entry name" value="HTH_ARSR"/>
    <property type="match status" value="1"/>
</dbReference>
<dbReference type="InterPro" id="IPR001845">
    <property type="entry name" value="HTH_ArsR_DNA-bd_dom"/>
</dbReference>
<dbReference type="PRINTS" id="PR00778">
    <property type="entry name" value="HTHARSR"/>
</dbReference>
<dbReference type="RefSeq" id="WP_009856205.1">
    <property type="nucleotide sequence ID" value="NZ_JAAOCD010000011.1"/>
</dbReference>
<sequence>MNEKDAVAALAALAQEARLRIFRALVGAAPVGMTPSALSAMLDIPSSTLSFHLKELIHAGLVSAERDGRSLIYRPEMARMDTLLGYLTDHCCQASGCTPRTTRRGARC</sequence>
<evidence type="ECO:0000256" key="1">
    <source>
        <dbReference type="ARBA" id="ARBA00023015"/>
    </source>
</evidence>
<gene>
    <name evidence="5" type="ORF">G7087_17370</name>
</gene>
<evidence type="ECO:0000256" key="2">
    <source>
        <dbReference type="ARBA" id="ARBA00023125"/>
    </source>
</evidence>
<dbReference type="Proteomes" id="UP000802098">
    <property type="component" value="Unassembled WGS sequence"/>
</dbReference>
<evidence type="ECO:0000313" key="5">
    <source>
        <dbReference type="EMBL" id="NHL00156.1"/>
    </source>
</evidence>
<dbReference type="InterPro" id="IPR036388">
    <property type="entry name" value="WH-like_DNA-bd_sf"/>
</dbReference>
<keyword evidence="2" id="KW-0238">DNA-binding</keyword>
<comment type="caution">
    <text evidence="5">The sequence shown here is derived from an EMBL/GenBank/DDBJ whole genome shotgun (WGS) entry which is preliminary data.</text>
</comment>
<dbReference type="PANTHER" id="PTHR43132:SF2">
    <property type="entry name" value="ARSENICAL RESISTANCE OPERON REPRESSOR ARSR-RELATED"/>
    <property type="match status" value="1"/>
</dbReference>
<dbReference type="EMBL" id="JAAOCD010000011">
    <property type="protein sequence ID" value="NHL00156.1"/>
    <property type="molecule type" value="Genomic_DNA"/>
</dbReference>
<keyword evidence="6" id="KW-1185">Reference proteome</keyword>
<keyword evidence="1" id="KW-0805">Transcription regulation</keyword>